<comment type="caution">
    <text evidence="1">The sequence shown here is derived from an EMBL/GenBank/DDBJ whole genome shotgun (WGS) entry which is preliminary data.</text>
</comment>
<keyword evidence="2" id="KW-1185">Reference proteome</keyword>
<dbReference type="RefSeq" id="WP_142121677.1">
    <property type="nucleotide sequence ID" value="NZ_BAAASV010000002.1"/>
</dbReference>
<sequence length="68" mass="7841">MTVDGHPRQQTHILFLDLRQRLDGRGRLQPARVLDLPPWGIVLDLFHPPADVVIEYVEQFRNAAVVED</sequence>
<evidence type="ECO:0000313" key="1">
    <source>
        <dbReference type="EMBL" id="TQL58619.1"/>
    </source>
</evidence>
<dbReference type="EMBL" id="VFOS01000003">
    <property type="protein sequence ID" value="TQL58619.1"/>
    <property type="molecule type" value="Genomic_DNA"/>
</dbReference>
<gene>
    <name evidence="1" type="ORF">FB461_2037</name>
</gene>
<dbReference type="AlphaFoldDB" id="A0A542ZEB0"/>
<organism evidence="1 2">
    <name type="scientific">Rarobacter faecitabidus</name>
    <dbReference type="NCBI Taxonomy" id="13243"/>
    <lineage>
        <taxon>Bacteria</taxon>
        <taxon>Bacillati</taxon>
        <taxon>Actinomycetota</taxon>
        <taxon>Actinomycetes</taxon>
        <taxon>Micrococcales</taxon>
        <taxon>Rarobacteraceae</taxon>
        <taxon>Rarobacter</taxon>
    </lineage>
</organism>
<evidence type="ECO:0000313" key="2">
    <source>
        <dbReference type="Proteomes" id="UP000315389"/>
    </source>
</evidence>
<dbReference type="Proteomes" id="UP000315389">
    <property type="component" value="Unassembled WGS sequence"/>
</dbReference>
<name>A0A542ZEB0_RARFA</name>
<reference evidence="1 2" key="1">
    <citation type="submission" date="2019-06" db="EMBL/GenBank/DDBJ databases">
        <title>Sequencing the genomes of 1000 actinobacteria strains.</title>
        <authorList>
            <person name="Klenk H.-P."/>
        </authorList>
    </citation>
    <scope>NUCLEOTIDE SEQUENCE [LARGE SCALE GENOMIC DNA]</scope>
    <source>
        <strain evidence="1 2">DSM 4813</strain>
    </source>
</reference>
<protein>
    <submittedName>
        <fullName evidence="1">Uncharacterized protein</fullName>
    </submittedName>
</protein>
<accession>A0A542ZEB0</accession>
<proteinExistence type="predicted"/>